<dbReference type="GO" id="GO:0016747">
    <property type="term" value="F:acyltransferase activity, transferring groups other than amino-acyl groups"/>
    <property type="evidence" value="ECO:0007669"/>
    <property type="project" value="InterPro"/>
</dbReference>
<evidence type="ECO:0000313" key="3">
    <source>
        <dbReference type="EMBL" id="KAH6657074.1"/>
    </source>
</evidence>
<dbReference type="CDD" id="cd04301">
    <property type="entry name" value="NAT_SF"/>
    <property type="match status" value="1"/>
</dbReference>
<gene>
    <name evidence="3" type="ORF">BKA67DRAFT_179069</name>
</gene>
<evidence type="ECO:0000313" key="4">
    <source>
        <dbReference type="Proteomes" id="UP000758603"/>
    </source>
</evidence>
<dbReference type="Pfam" id="PF13673">
    <property type="entry name" value="Acetyltransf_10"/>
    <property type="match status" value="1"/>
</dbReference>
<feature type="domain" description="N-acetyltransferase" evidence="2">
    <location>
        <begin position="173"/>
        <end position="228"/>
    </location>
</feature>
<evidence type="ECO:0000259" key="2">
    <source>
        <dbReference type="Pfam" id="PF13673"/>
    </source>
</evidence>
<dbReference type="PANTHER" id="PTHR42791:SF2">
    <property type="entry name" value="N-ACETYLTRANSFERASE DOMAIN-CONTAINING PROTEIN"/>
    <property type="match status" value="1"/>
</dbReference>
<accession>A0A9P8URK8</accession>
<dbReference type="InterPro" id="IPR000182">
    <property type="entry name" value="GNAT_dom"/>
</dbReference>
<dbReference type="EMBL" id="JAGPXC010000002">
    <property type="protein sequence ID" value="KAH6657074.1"/>
    <property type="molecule type" value="Genomic_DNA"/>
</dbReference>
<dbReference type="RefSeq" id="XP_045961308.1">
    <property type="nucleotide sequence ID" value="XM_046095270.1"/>
</dbReference>
<dbReference type="PANTHER" id="PTHR42791">
    <property type="entry name" value="GNAT FAMILY ACETYLTRANSFERASE"/>
    <property type="match status" value="1"/>
</dbReference>
<sequence>MALPFATPASLDPAFVISRCEAADIDALSVIYYDSFKADPGNSHWWSPSREHMMTWMHKRISKKMSDPGVRHFKIIDVASNDIVAWARWDIPENSPHFGDWVGTEDVSSLVKSDPEPKDGAERSQEISASAPAVDTTPKTVDIPEGADPALCQNFFGALTKCSSKWHTKDMLGLSLICTAPKYHRRGAAKALIMPMLELADANDITAILEATAAGKPLYEKLRFREVDTMDFDLGKLTNGQTGLYQLAMMIRKPRSTR</sequence>
<name>A0A9P8URK8_9PEZI</name>
<dbReference type="GeneID" id="70124163"/>
<feature type="region of interest" description="Disordered" evidence="1">
    <location>
        <begin position="109"/>
        <end position="139"/>
    </location>
</feature>
<proteinExistence type="predicted"/>
<dbReference type="InterPro" id="IPR052523">
    <property type="entry name" value="Trichothecene_AcTrans"/>
</dbReference>
<dbReference type="AlphaFoldDB" id="A0A9P8URK8"/>
<evidence type="ECO:0000256" key="1">
    <source>
        <dbReference type="SAM" id="MobiDB-lite"/>
    </source>
</evidence>
<reference evidence="3" key="1">
    <citation type="journal article" date="2021" name="Nat. Commun.">
        <title>Genetic determinants of endophytism in the Arabidopsis root mycobiome.</title>
        <authorList>
            <person name="Mesny F."/>
            <person name="Miyauchi S."/>
            <person name="Thiergart T."/>
            <person name="Pickel B."/>
            <person name="Atanasova L."/>
            <person name="Karlsson M."/>
            <person name="Huettel B."/>
            <person name="Barry K.W."/>
            <person name="Haridas S."/>
            <person name="Chen C."/>
            <person name="Bauer D."/>
            <person name="Andreopoulos W."/>
            <person name="Pangilinan J."/>
            <person name="LaButti K."/>
            <person name="Riley R."/>
            <person name="Lipzen A."/>
            <person name="Clum A."/>
            <person name="Drula E."/>
            <person name="Henrissat B."/>
            <person name="Kohler A."/>
            <person name="Grigoriev I.V."/>
            <person name="Martin F.M."/>
            <person name="Hacquard S."/>
        </authorList>
    </citation>
    <scope>NUCLEOTIDE SEQUENCE</scope>
    <source>
        <strain evidence="3">MPI-SDFR-AT-0073</strain>
    </source>
</reference>
<dbReference type="Proteomes" id="UP000758603">
    <property type="component" value="Unassembled WGS sequence"/>
</dbReference>
<keyword evidence="4" id="KW-1185">Reference proteome</keyword>
<dbReference type="SUPFAM" id="SSF55729">
    <property type="entry name" value="Acyl-CoA N-acyltransferases (Nat)"/>
    <property type="match status" value="1"/>
</dbReference>
<dbReference type="OrthoDB" id="61113at2759"/>
<organism evidence="3 4">
    <name type="scientific">Truncatella angustata</name>
    <dbReference type="NCBI Taxonomy" id="152316"/>
    <lineage>
        <taxon>Eukaryota</taxon>
        <taxon>Fungi</taxon>
        <taxon>Dikarya</taxon>
        <taxon>Ascomycota</taxon>
        <taxon>Pezizomycotina</taxon>
        <taxon>Sordariomycetes</taxon>
        <taxon>Xylariomycetidae</taxon>
        <taxon>Amphisphaeriales</taxon>
        <taxon>Sporocadaceae</taxon>
        <taxon>Truncatella</taxon>
    </lineage>
</organism>
<comment type="caution">
    <text evidence="3">The sequence shown here is derived from an EMBL/GenBank/DDBJ whole genome shotgun (WGS) entry which is preliminary data.</text>
</comment>
<feature type="compositionally biased region" description="Basic and acidic residues" evidence="1">
    <location>
        <begin position="113"/>
        <end position="125"/>
    </location>
</feature>
<dbReference type="Gene3D" id="3.40.630.30">
    <property type="match status" value="1"/>
</dbReference>
<dbReference type="InterPro" id="IPR016181">
    <property type="entry name" value="Acyl_CoA_acyltransferase"/>
</dbReference>
<protein>
    <recommendedName>
        <fullName evidence="2">N-acetyltransferase domain-containing protein</fullName>
    </recommendedName>
</protein>